<dbReference type="Pfam" id="PF01206">
    <property type="entry name" value="TusA"/>
    <property type="match status" value="1"/>
</dbReference>
<dbReference type="EMBL" id="BAAFZP010000001">
    <property type="protein sequence ID" value="GAB1580226.1"/>
    <property type="molecule type" value="Genomic_DNA"/>
</dbReference>
<feature type="region of interest" description="Disordered" evidence="2">
    <location>
        <begin position="1"/>
        <end position="20"/>
    </location>
</feature>
<dbReference type="Proteomes" id="UP001628091">
    <property type="component" value="Unassembled WGS sequence"/>
</dbReference>
<dbReference type="Gene3D" id="3.30.110.40">
    <property type="entry name" value="TusA-like domain"/>
    <property type="match status" value="1"/>
</dbReference>
<dbReference type="PANTHER" id="PTHR33279">
    <property type="entry name" value="SULFUR CARRIER PROTEIN YEDF-RELATED"/>
    <property type="match status" value="1"/>
</dbReference>
<keyword evidence="5" id="KW-1185">Reference proteome</keyword>
<evidence type="ECO:0000256" key="1">
    <source>
        <dbReference type="ARBA" id="ARBA00008984"/>
    </source>
</evidence>
<proteinExistence type="inferred from homology"/>
<organism evidence="4 5">
    <name type="scientific">Phyllobacterium phragmitis</name>
    <dbReference type="NCBI Taxonomy" id="2670329"/>
    <lineage>
        <taxon>Bacteria</taxon>
        <taxon>Pseudomonadati</taxon>
        <taxon>Pseudomonadota</taxon>
        <taxon>Alphaproteobacteria</taxon>
        <taxon>Hyphomicrobiales</taxon>
        <taxon>Phyllobacteriaceae</taxon>
        <taxon>Phyllobacterium</taxon>
    </lineage>
</organism>
<evidence type="ECO:0000313" key="4">
    <source>
        <dbReference type="EMBL" id="GAB1580226.1"/>
    </source>
</evidence>
<sequence length="91" mass="9996">MDPKSRAGRSDPGSKDDQSIGIYDLRGLNCPLPVLKTRRKLQDLPSGACLWIETSDLLAAIDIPHFCAENGHTLLETITVQGGHRFLIRKG</sequence>
<dbReference type="CDD" id="cd00291">
    <property type="entry name" value="SirA_YedF_YeeD"/>
    <property type="match status" value="1"/>
</dbReference>
<reference evidence="4 5" key="1">
    <citation type="submission" date="2024-10" db="EMBL/GenBank/DDBJ databases">
        <title>Isolation, draft genome sequencing and identification of Phyllobacterium sp. NSA23, isolated from leaf soil.</title>
        <authorList>
            <person name="Akita H."/>
        </authorList>
    </citation>
    <scope>NUCLEOTIDE SEQUENCE [LARGE SCALE GENOMIC DNA]</scope>
    <source>
        <strain evidence="4 5">NSA23</strain>
    </source>
</reference>
<accession>A0ABQ0GU87</accession>
<evidence type="ECO:0000259" key="3">
    <source>
        <dbReference type="Pfam" id="PF01206"/>
    </source>
</evidence>
<comment type="caution">
    <text evidence="4">The sequence shown here is derived from an EMBL/GenBank/DDBJ whole genome shotgun (WGS) entry which is preliminary data.</text>
</comment>
<name>A0ABQ0GU87_9HYPH</name>
<dbReference type="InterPro" id="IPR036868">
    <property type="entry name" value="TusA-like_sf"/>
</dbReference>
<dbReference type="InterPro" id="IPR001455">
    <property type="entry name" value="TusA-like"/>
</dbReference>
<feature type="compositionally biased region" description="Basic and acidic residues" evidence="2">
    <location>
        <begin position="1"/>
        <end position="18"/>
    </location>
</feature>
<evidence type="ECO:0000313" key="5">
    <source>
        <dbReference type="Proteomes" id="UP001628091"/>
    </source>
</evidence>
<gene>
    <name evidence="4" type="ORF">PPNSA23_01690</name>
</gene>
<feature type="domain" description="UPF0033" evidence="3">
    <location>
        <begin position="23"/>
        <end position="90"/>
    </location>
</feature>
<protein>
    <submittedName>
        <fullName evidence="4">Sulfurtransferase TusA family protein</fullName>
    </submittedName>
</protein>
<dbReference type="RefSeq" id="WP_407865890.1">
    <property type="nucleotide sequence ID" value="NZ_BAAFZP010000001.1"/>
</dbReference>
<comment type="similarity">
    <text evidence="1">Belongs to the sulfur carrier protein TusA family.</text>
</comment>
<evidence type="ECO:0000256" key="2">
    <source>
        <dbReference type="SAM" id="MobiDB-lite"/>
    </source>
</evidence>
<dbReference type="SUPFAM" id="SSF64307">
    <property type="entry name" value="SirA-like"/>
    <property type="match status" value="1"/>
</dbReference>
<dbReference type="PANTHER" id="PTHR33279:SF2">
    <property type="entry name" value="SULFUR CARRIER PROTEIN TUSA"/>
    <property type="match status" value="1"/>
</dbReference>